<keyword evidence="4 5" id="KW-0342">GTP-binding</keyword>
<reference evidence="7 8" key="1">
    <citation type="journal article" date="2019" name="Nat. Plants">
        <title>Stout camphor tree genome fills gaps in understanding of flowering plant genome evolution.</title>
        <authorList>
            <person name="Chaw S.M."/>
            <person name="Liu Y.C."/>
            <person name="Wu Y.W."/>
            <person name="Wang H.Y."/>
            <person name="Lin C.I."/>
            <person name="Wu C.S."/>
            <person name="Ke H.M."/>
            <person name="Chang L.Y."/>
            <person name="Hsu C.Y."/>
            <person name="Yang H.T."/>
            <person name="Sudianto E."/>
            <person name="Hsu M.H."/>
            <person name="Wu K.P."/>
            <person name="Wang L.N."/>
            <person name="Leebens-Mack J.H."/>
            <person name="Tsai I.J."/>
        </authorList>
    </citation>
    <scope>NUCLEOTIDE SEQUENCE [LARGE SCALE GENOMIC DNA]</scope>
    <source>
        <strain evidence="8">cv. Chaw 1501</strain>
        <tissue evidence="7">Young leaves</tissue>
    </source>
</reference>
<dbReference type="GO" id="GO:0005737">
    <property type="term" value="C:cytoplasm"/>
    <property type="evidence" value="ECO:0007669"/>
    <property type="project" value="UniProtKB-SubCell"/>
</dbReference>
<dbReference type="PANTHER" id="PTHR21231:SF8">
    <property type="entry name" value="GPN-LOOP GTPASE 1"/>
    <property type="match status" value="1"/>
</dbReference>
<dbReference type="InterPro" id="IPR004130">
    <property type="entry name" value="Gpn"/>
</dbReference>
<dbReference type="STRING" id="337451.A0A3S4PT70"/>
<dbReference type="PANTHER" id="PTHR21231">
    <property type="entry name" value="XPA-BINDING PROTEIN 1-RELATED"/>
    <property type="match status" value="1"/>
</dbReference>
<sequence>MLCKQWMQNLEAFQAAIESDSSYHSTLTRSLSLVLDEFYKNLHSVGVSAVSGTGMEAFFSAIEASADEYMDNYKADLDKRWAEKERLEEELRQENMDKLRRGMEKSDGNTMVLSRGLEDEGVGEIVMDEEEEEFELFSEEEEKDEA</sequence>
<accession>A0A3S4PT70</accession>
<dbReference type="Pfam" id="PF03029">
    <property type="entry name" value="ATP_bind_1"/>
    <property type="match status" value="1"/>
</dbReference>
<dbReference type="GO" id="GO:0005634">
    <property type="term" value="C:nucleus"/>
    <property type="evidence" value="ECO:0007669"/>
    <property type="project" value="UniProtKB-SubCell"/>
</dbReference>
<organism evidence="7 8">
    <name type="scientific">Cinnamomum micranthum f. kanehirae</name>
    <dbReference type="NCBI Taxonomy" id="337451"/>
    <lineage>
        <taxon>Eukaryota</taxon>
        <taxon>Viridiplantae</taxon>
        <taxon>Streptophyta</taxon>
        <taxon>Embryophyta</taxon>
        <taxon>Tracheophyta</taxon>
        <taxon>Spermatophyta</taxon>
        <taxon>Magnoliopsida</taxon>
        <taxon>Magnoliidae</taxon>
        <taxon>Laurales</taxon>
        <taxon>Lauraceae</taxon>
        <taxon>Cinnamomum</taxon>
    </lineage>
</organism>
<evidence type="ECO:0000256" key="5">
    <source>
        <dbReference type="RuleBase" id="RU365059"/>
    </source>
</evidence>
<name>A0A3S4PT70_9MAGN</name>
<evidence type="ECO:0000256" key="6">
    <source>
        <dbReference type="SAM" id="MobiDB-lite"/>
    </source>
</evidence>
<evidence type="ECO:0000256" key="2">
    <source>
        <dbReference type="ARBA" id="ARBA00022741"/>
    </source>
</evidence>
<gene>
    <name evidence="7" type="ORF">CKAN_02384900</name>
</gene>
<feature type="region of interest" description="Disordered" evidence="6">
    <location>
        <begin position="93"/>
        <end position="124"/>
    </location>
</feature>
<dbReference type="InterPro" id="IPR027417">
    <property type="entry name" value="P-loop_NTPase"/>
</dbReference>
<dbReference type="EMBL" id="QPKB01000011">
    <property type="protein sequence ID" value="RWR94550.1"/>
    <property type="molecule type" value="Genomic_DNA"/>
</dbReference>
<comment type="subunit">
    <text evidence="5">Binds to RNA polymerase II.</text>
</comment>
<evidence type="ECO:0000313" key="7">
    <source>
        <dbReference type="EMBL" id="RWR94550.1"/>
    </source>
</evidence>
<comment type="subcellular location">
    <subcellularLocation>
        <location evidence="5">Cytoplasm</location>
    </subcellularLocation>
    <subcellularLocation>
        <location evidence="5">Nucleus</location>
    </subcellularLocation>
</comment>
<keyword evidence="3 5" id="KW-0378">Hydrolase</keyword>
<dbReference type="Proteomes" id="UP000283530">
    <property type="component" value="Unassembled WGS sequence"/>
</dbReference>
<comment type="caution">
    <text evidence="7">The sequence shown here is derived from an EMBL/GenBank/DDBJ whole genome shotgun (WGS) entry which is preliminary data.</text>
</comment>
<keyword evidence="8" id="KW-1185">Reference proteome</keyword>
<evidence type="ECO:0000256" key="4">
    <source>
        <dbReference type="ARBA" id="ARBA00023134"/>
    </source>
</evidence>
<comment type="function">
    <text evidence="5">Small GTPase required for proper nuclear import of RNA polymerase II (RNAPII). May act at an RNAP assembly step prior to nuclear import.</text>
</comment>
<dbReference type="AlphaFoldDB" id="A0A3S4PT70"/>
<dbReference type="GO" id="GO:0005525">
    <property type="term" value="F:GTP binding"/>
    <property type="evidence" value="ECO:0007669"/>
    <property type="project" value="UniProtKB-KW"/>
</dbReference>
<dbReference type="EC" id="3.6.5.-" evidence="5"/>
<keyword evidence="5" id="KW-0963">Cytoplasm</keyword>
<evidence type="ECO:0000313" key="8">
    <source>
        <dbReference type="Proteomes" id="UP000283530"/>
    </source>
</evidence>
<proteinExistence type="inferred from homology"/>
<dbReference type="OrthoDB" id="1719880at2759"/>
<comment type="similarity">
    <text evidence="1 5">Belongs to the GPN-loop GTPase family.</text>
</comment>
<protein>
    <recommendedName>
        <fullName evidence="5">GPN-loop GTPase</fullName>
        <ecNumber evidence="5">3.6.5.-</ecNumber>
    </recommendedName>
</protein>
<keyword evidence="2 5" id="KW-0547">Nucleotide-binding</keyword>
<feature type="compositionally biased region" description="Basic and acidic residues" evidence="6">
    <location>
        <begin position="93"/>
        <end position="107"/>
    </location>
</feature>
<dbReference type="GO" id="GO:0003924">
    <property type="term" value="F:GTPase activity"/>
    <property type="evidence" value="ECO:0007669"/>
    <property type="project" value="TreeGrafter"/>
</dbReference>
<dbReference type="Gene3D" id="3.40.50.300">
    <property type="entry name" value="P-loop containing nucleotide triphosphate hydrolases"/>
    <property type="match status" value="1"/>
</dbReference>
<evidence type="ECO:0000256" key="3">
    <source>
        <dbReference type="ARBA" id="ARBA00022801"/>
    </source>
</evidence>
<evidence type="ECO:0000256" key="1">
    <source>
        <dbReference type="ARBA" id="ARBA00005290"/>
    </source>
</evidence>